<evidence type="ECO:0000256" key="2">
    <source>
        <dbReference type="ARBA" id="ARBA00023445"/>
    </source>
</evidence>
<dbReference type="PANTHER" id="PTHR10366:SF562">
    <property type="entry name" value="ALDEHYDE REDUCTASE II (AFU_ORTHOLOGUE AFUA_1G11360)"/>
    <property type="match status" value="1"/>
</dbReference>
<dbReference type="Gene3D" id="3.40.50.720">
    <property type="entry name" value="NAD(P)-binding Rossmann-like Domain"/>
    <property type="match status" value="1"/>
</dbReference>
<dbReference type="Proteomes" id="UP001629113">
    <property type="component" value="Unassembled WGS sequence"/>
</dbReference>
<evidence type="ECO:0000313" key="4">
    <source>
        <dbReference type="EMBL" id="KAL3426764.1"/>
    </source>
</evidence>
<dbReference type="InterPro" id="IPR036291">
    <property type="entry name" value="NAD(P)-bd_dom_sf"/>
</dbReference>
<organism evidence="4 5">
    <name type="scientific">Phlyctema vagabunda</name>
    <dbReference type="NCBI Taxonomy" id="108571"/>
    <lineage>
        <taxon>Eukaryota</taxon>
        <taxon>Fungi</taxon>
        <taxon>Dikarya</taxon>
        <taxon>Ascomycota</taxon>
        <taxon>Pezizomycotina</taxon>
        <taxon>Leotiomycetes</taxon>
        <taxon>Helotiales</taxon>
        <taxon>Dermateaceae</taxon>
        <taxon>Phlyctema</taxon>
    </lineage>
</organism>
<protein>
    <submittedName>
        <fullName evidence="4">Aldehyde reductase protein</fullName>
    </submittedName>
</protein>
<dbReference type="InterPro" id="IPR001509">
    <property type="entry name" value="Epimerase_deHydtase"/>
</dbReference>
<evidence type="ECO:0000256" key="1">
    <source>
        <dbReference type="ARBA" id="ARBA00023002"/>
    </source>
</evidence>
<name>A0ABR4PTS3_9HELO</name>
<comment type="similarity">
    <text evidence="2">Belongs to the NAD(P)-dependent epimerase/dehydratase family. Dihydroflavonol-4-reductase subfamily.</text>
</comment>
<sequence>MSSAIPLGSTVLVTGINGFVGSHVVDQLLLAGYKVRGTVRDPQKAAGLVKLWNEKYGEGKLELITVKDMAFPGAFDKAVAGVSGIAHVASNMSLSPDPNTVIPEVLAGIRSIIDSAILSPSVKRFVYTSSSTAITSPSKEVARHFTVDSWNDAAVAAAWAPPPYTEDRALDVYFASKTEAEKMLFKYSKEKNVAFNVASVLPCIVFGKILDPEVPASTADMLKQMAIGKQSMLPFVLPTWFVDVQDVARLHVAALTNSGSQAERIFAFSGSVTHNDVVRAIHKAIPGKALVEEIEDPKRDLTTFPRERATELLQALGGTGWTSIEESVRLNLESL</sequence>
<dbReference type="Pfam" id="PF01370">
    <property type="entry name" value="Epimerase"/>
    <property type="match status" value="1"/>
</dbReference>
<accession>A0ABR4PTS3</accession>
<keyword evidence="1" id="KW-0560">Oxidoreductase</keyword>
<dbReference type="PANTHER" id="PTHR10366">
    <property type="entry name" value="NAD DEPENDENT EPIMERASE/DEHYDRATASE"/>
    <property type="match status" value="1"/>
</dbReference>
<reference evidence="4 5" key="1">
    <citation type="submission" date="2024-06" db="EMBL/GenBank/DDBJ databases">
        <title>Complete genome of Phlyctema vagabunda strain 19-DSS-EL-015.</title>
        <authorList>
            <person name="Fiorenzani C."/>
        </authorList>
    </citation>
    <scope>NUCLEOTIDE SEQUENCE [LARGE SCALE GENOMIC DNA]</scope>
    <source>
        <strain evidence="4 5">19-DSS-EL-015</strain>
    </source>
</reference>
<dbReference type="SUPFAM" id="SSF51735">
    <property type="entry name" value="NAD(P)-binding Rossmann-fold domains"/>
    <property type="match status" value="1"/>
</dbReference>
<keyword evidence="5" id="KW-1185">Reference proteome</keyword>
<evidence type="ECO:0000259" key="3">
    <source>
        <dbReference type="Pfam" id="PF01370"/>
    </source>
</evidence>
<dbReference type="InterPro" id="IPR050425">
    <property type="entry name" value="NAD(P)_dehydrat-like"/>
</dbReference>
<gene>
    <name evidence="4" type="ORF">PVAG01_00273</name>
</gene>
<proteinExistence type="inferred from homology"/>
<dbReference type="EMBL" id="JBFCZG010000001">
    <property type="protein sequence ID" value="KAL3426764.1"/>
    <property type="molecule type" value="Genomic_DNA"/>
</dbReference>
<comment type="caution">
    <text evidence="4">The sequence shown here is derived from an EMBL/GenBank/DDBJ whole genome shotgun (WGS) entry which is preliminary data.</text>
</comment>
<feature type="domain" description="NAD-dependent epimerase/dehydratase" evidence="3">
    <location>
        <begin position="11"/>
        <end position="259"/>
    </location>
</feature>
<evidence type="ECO:0000313" key="5">
    <source>
        <dbReference type="Proteomes" id="UP001629113"/>
    </source>
</evidence>